<dbReference type="PROSITE" id="PS51257">
    <property type="entry name" value="PROKAR_LIPOPROTEIN"/>
    <property type="match status" value="1"/>
</dbReference>
<dbReference type="PANTHER" id="PTHR32060:SF30">
    <property type="entry name" value="CARBOXY-TERMINAL PROCESSING PROTEASE CTPA"/>
    <property type="match status" value="1"/>
</dbReference>
<dbReference type="Gene3D" id="3.90.226.10">
    <property type="entry name" value="2-enoyl-CoA Hydratase, Chain A, domain 1"/>
    <property type="match status" value="1"/>
</dbReference>
<protein>
    <recommendedName>
        <fullName evidence="2">Tail specific protease domain-containing protein</fullName>
    </recommendedName>
</protein>
<keyword evidence="1" id="KW-0732">Signal</keyword>
<keyword evidence="4" id="KW-1185">Reference proteome</keyword>
<accession>A0A3E1NNN5</accession>
<evidence type="ECO:0000313" key="4">
    <source>
        <dbReference type="Proteomes" id="UP000261284"/>
    </source>
</evidence>
<feature type="domain" description="Tail specific protease" evidence="2">
    <location>
        <begin position="193"/>
        <end position="388"/>
    </location>
</feature>
<dbReference type="GO" id="GO:0007165">
    <property type="term" value="P:signal transduction"/>
    <property type="evidence" value="ECO:0007669"/>
    <property type="project" value="TreeGrafter"/>
</dbReference>
<evidence type="ECO:0000259" key="2">
    <source>
        <dbReference type="SMART" id="SM00245"/>
    </source>
</evidence>
<evidence type="ECO:0000256" key="1">
    <source>
        <dbReference type="SAM" id="SignalP"/>
    </source>
</evidence>
<dbReference type="InterPro" id="IPR029045">
    <property type="entry name" value="ClpP/crotonase-like_dom_sf"/>
</dbReference>
<reference evidence="3 4" key="1">
    <citation type="submission" date="2018-08" db="EMBL/GenBank/DDBJ databases">
        <title>Chitinophagaceae sp. K23C18032701, a novel bacterium isolated from forest soil.</title>
        <authorList>
            <person name="Wang C."/>
        </authorList>
    </citation>
    <scope>NUCLEOTIDE SEQUENCE [LARGE SCALE GENOMIC DNA]</scope>
    <source>
        <strain evidence="3 4">K23C18032701</strain>
    </source>
</reference>
<dbReference type="InterPro" id="IPR005151">
    <property type="entry name" value="Tail-specific_protease"/>
</dbReference>
<dbReference type="Pfam" id="PF03572">
    <property type="entry name" value="Peptidase_S41"/>
    <property type="match status" value="1"/>
</dbReference>
<dbReference type="PANTHER" id="PTHR32060">
    <property type="entry name" value="TAIL-SPECIFIC PROTEASE"/>
    <property type="match status" value="1"/>
</dbReference>
<dbReference type="GO" id="GO:0006508">
    <property type="term" value="P:proteolysis"/>
    <property type="evidence" value="ECO:0007669"/>
    <property type="project" value="InterPro"/>
</dbReference>
<dbReference type="SUPFAM" id="SSF52096">
    <property type="entry name" value="ClpP/crotonase"/>
    <property type="match status" value="1"/>
</dbReference>
<dbReference type="GO" id="GO:0030288">
    <property type="term" value="C:outer membrane-bounded periplasmic space"/>
    <property type="evidence" value="ECO:0007669"/>
    <property type="project" value="TreeGrafter"/>
</dbReference>
<dbReference type="EMBL" id="QTJU01000001">
    <property type="protein sequence ID" value="RFM29507.1"/>
    <property type="molecule type" value="Genomic_DNA"/>
</dbReference>
<evidence type="ECO:0000313" key="3">
    <source>
        <dbReference type="EMBL" id="RFM29507.1"/>
    </source>
</evidence>
<organism evidence="3 4">
    <name type="scientific">Deminuibacter soli</name>
    <dbReference type="NCBI Taxonomy" id="2291815"/>
    <lineage>
        <taxon>Bacteria</taxon>
        <taxon>Pseudomonadati</taxon>
        <taxon>Bacteroidota</taxon>
        <taxon>Chitinophagia</taxon>
        <taxon>Chitinophagales</taxon>
        <taxon>Chitinophagaceae</taxon>
        <taxon>Deminuibacter</taxon>
    </lineage>
</organism>
<dbReference type="InterPro" id="IPR036034">
    <property type="entry name" value="PDZ_sf"/>
</dbReference>
<comment type="caution">
    <text evidence="3">The sequence shown here is derived from an EMBL/GenBank/DDBJ whole genome shotgun (WGS) entry which is preliminary data.</text>
</comment>
<dbReference type="GO" id="GO:0008236">
    <property type="term" value="F:serine-type peptidase activity"/>
    <property type="evidence" value="ECO:0007669"/>
    <property type="project" value="InterPro"/>
</dbReference>
<dbReference type="Gene3D" id="3.30.750.170">
    <property type="match status" value="1"/>
</dbReference>
<dbReference type="GO" id="GO:0004175">
    <property type="term" value="F:endopeptidase activity"/>
    <property type="evidence" value="ECO:0007669"/>
    <property type="project" value="TreeGrafter"/>
</dbReference>
<dbReference type="CDD" id="cd07561">
    <property type="entry name" value="Peptidase_S41_CPP_like"/>
    <property type="match status" value="1"/>
</dbReference>
<dbReference type="Gene3D" id="2.30.42.10">
    <property type="match status" value="1"/>
</dbReference>
<name>A0A3E1NNN5_9BACT</name>
<dbReference type="RefSeq" id="WP_116845264.1">
    <property type="nucleotide sequence ID" value="NZ_QTJU01000001.1"/>
</dbReference>
<dbReference type="Proteomes" id="UP000261284">
    <property type="component" value="Unassembled WGS sequence"/>
</dbReference>
<dbReference type="OrthoDB" id="7168509at2"/>
<proteinExistence type="predicted"/>
<dbReference type="AlphaFoldDB" id="A0A3E1NNN5"/>
<dbReference type="SMART" id="SM00245">
    <property type="entry name" value="TSPc"/>
    <property type="match status" value="1"/>
</dbReference>
<dbReference type="SUPFAM" id="SSF50156">
    <property type="entry name" value="PDZ domain-like"/>
    <property type="match status" value="1"/>
</dbReference>
<sequence>MKRMHLMLGAALLFGGLLFSSCQKSISNENPPAPTDSTGNQAGQYPVVDTALAYTLDVYYWYKQIPSTFTDAGITAPDSLMLAIRPYSMVSGYPNPVDRYSFGIKQASFDNTSSGVAQDFGLYARYLGGTNQLYVMYVEREAPAGVQGIQRGWQILKVNGIGTTDTSSSNINFLVDAIYNSSTSSFTFQKPDGSTVDITLSVGTYNAHSVLADTVLTTTQGNVGYMAFNSFLGDSLDIDNNFKRIFSNFEANDVQNVVIDLRYNGGGYVYNAEKLCNYLAPASANGQTMFTEEFNDKHSDWNETSKFNKIGNLNLSSIFFIVSDETASASELVINNLKPFLSEKLVGPATHTYGKPVGFFNIPVGDWYIFPVSFRSINNAGTSDYYGGFTIDKPATDGVNRNWGDPTENCLAYALKYITTGGFRESGTAAFRTPSAKVKSTYRAGFNGAIDNRHIRPALNLKNLRSTKK</sequence>
<gene>
    <name evidence="3" type="ORF">DXN05_00535</name>
</gene>
<feature type="signal peptide" evidence="1">
    <location>
        <begin position="1"/>
        <end position="20"/>
    </location>
</feature>
<feature type="chain" id="PRO_5017680706" description="Tail specific protease domain-containing protein" evidence="1">
    <location>
        <begin position="21"/>
        <end position="469"/>
    </location>
</feature>